<dbReference type="KEGG" id="lpil:LIP_3329"/>
<dbReference type="SUPFAM" id="SSF53383">
    <property type="entry name" value="PLP-dependent transferases"/>
    <property type="match status" value="1"/>
</dbReference>
<dbReference type="InterPro" id="IPR050103">
    <property type="entry name" value="Class-III_PLP-dep_AT"/>
</dbReference>
<evidence type="ECO:0000256" key="4">
    <source>
        <dbReference type="ARBA" id="ARBA00008954"/>
    </source>
</evidence>
<reference evidence="18" key="2">
    <citation type="journal article" date="2016" name="Int. J. Syst. Evol. Microbiol.">
        <title>Complete genome sequence and cell structure of Limnochorda pilosa, a Gram-negative spore-former within the phylum Firmicutes.</title>
        <authorList>
            <person name="Watanabe M."/>
            <person name="Kojima H."/>
            <person name="Fukui M."/>
        </authorList>
    </citation>
    <scope>NUCLEOTIDE SEQUENCE [LARGE SCALE GENOMIC DNA]</scope>
    <source>
        <strain evidence="18">HC45</strain>
    </source>
</reference>
<dbReference type="PATRIC" id="fig|1555112.3.peg.3363"/>
<comment type="cofactor">
    <cofactor evidence="2">
        <name>pyridoxal 5'-phosphate</name>
        <dbReference type="ChEBI" id="CHEBI:597326"/>
    </cofactor>
</comment>
<gene>
    <name evidence="17" type="ORF">LIP_3329</name>
</gene>
<dbReference type="EC" id="2.6.1.22" evidence="5"/>
<dbReference type="InterPro" id="IPR015424">
    <property type="entry name" value="PyrdxlP-dep_Trfase"/>
</dbReference>
<name>A0A0K2SQ56_LIMPI</name>
<dbReference type="STRING" id="1555112.LIP_3329"/>
<evidence type="ECO:0000256" key="2">
    <source>
        <dbReference type="ARBA" id="ARBA00001933"/>
    </source>
</evidence>
<dbReference type="PIRSF" id="PIRSF000521">
    <property type="entry name" value="Transaminase_4ab_Lys_Orn"/>
    <property type="match status" value="1"/>
</dbReference>
<evidence type="ECO:0000256" key="5">
    <source>
        <dbReference type="ARBA" id="ARBA00012876"/>
    </source>
</evidence>
<dbReference type="Gene3D" id="3.40.640.10">
    <property type="entry name" value="Type I PLP-dependent aspartate aminotransferase-like (Major domain)"/>
    <property type="match status" value="1"/>
</dbReference>
<evidence type="ECO:0000256" key="1">
    <source>
        <dbReference type="ARBA" id="ARBA00001750"/>
    </source>
</evidence>
<sequence>MGKAIRQVTEIPGPRSRALLARKDRAVAAAFQILTGIAIDRAEGSRVVDVDGNTYLDLTGGLGVLNAGHRHPRVMERVQRQLERFVHTDFSVVMYESWIELAERLAPRVPGPGPKKAAFFNSGAEAVENVVKIAKAYTGRRAVIAFEGAFHGRTLMAMSLTSKTHPYKAGFGPFAPEVYRVPYAYCYRCPLGKSYPECGVACAGELEKAFVTQVAAEEVACVVVEAVQGEGGFVVPPAEFLQRIQAICRDHGILLVVDEVQTGFGRTGTFFASERFGLEPDLITVAKSIADGWPLSGVIGRAEVMDAPGDGRIGGTYVGNPVACEAALGVLDVFDHEDLLGKARTLGDHLLRRLEGMQERHPLVGDVRGAGPMAAMELVRDRMSKEPAAQETNRLLQEALQRGVLLVKAGVHGNVVRFLNSLAMSVEELDEALDAVDGALAAVEAHQR</sequence>
<evidence type="ECO:0000256" key="8">
    <source>
        <dbReference type="ARBA" id="ARBA00022679"/>
    </source>
</evidence>
<dbReference type="PANTHER" id="PTHR11986">
    <property type="entry name" value="AMINOTRANSFERASE CLASS III"/>
    <property type="match status" value="1"/>
</dbReference>
<dbReference type="PROSITE" id="PS00600">
    <property type="entry name" value="AA_TRANSFER_CLASS_3"/>
    <property type="match status" value="1"/>
</dbReference>
<comment type="pathway">
    <text evidence="3">Amino-acid degradation; 4-aminobutanoate degradation.</text>
</comment>
<evidence type="ECO:0000256" key="12">
    <source>
        <dbReference type="ARBA" id="ARBA00030857"/>
    </source>
</evidence>
<keyword evidence="18" id="KW-1185">Reference proteome</keyword>
<dbReference type="InterPro" id="IPR015421">
    <property type="entry name" value="PyrdxlP-dep_Trfase_major"/>
</dbReference>
<accession>A0A0K2SQ56</accession>
<evidence type="ECO:0000256" key="14">
    <source>
        <dbReference type="ARBA" id="ARBA00048021"/>
    </source>
</evidence>
<evidence type="ECO:0000256" key="6">
    <source>
        <dbReference type="ARBA" id="ARBA00012912"/>
    </source>
</evidence>
<proteinExistence type="inferred from homology"/>
<dbReference type="InterPro" id="IPR015422">
    <property type="entry name" value="PyrdxlP-dep_Trfase_small"/>
</dbReference>
<evidence type="ECO:0000256" key="10">
    <source>
        <dbReference type="ARBA" id="ARBA00029760"/>
    </source>
</evidence>
<evidence type="ECO:0000256" key="15">
    <source>
        <dbReference type="ARBA" id="ARBA00050054"/>
    </source>
</evidence>
<protein>
    <recommendedName>
        <fullName evidence="12">(S)-3-amino-2-methylpropionate transaminase</fullName>
        <ecNumber evidence="6">2.6.1.19</ecNumber>
        <ecNumber evidence="5">2.6.1.22</ecNumber>
    </recommendedName>
    <alternativeName>
        <fullName evidence="13">GABA aminotransferase</fullName>
    </alternativeName>
    <alternativeName>
        <fullName evidence="11">Gamma-amino-N-butyrate transaminase</fullName>
    </alternativeName>
    <alternativeName>
        <fullName evidence="15">Glutamate:succinic semialdehyde transaminase</fullName>
    </alternativeName>
    <alternativeName>
        <fullName evidence="10">L-AIBAT</fullName>
    </alternativeName>
</protein>
<dbReference type="GO" id="GO:0034386">
    <property type="term" value="F:4-aminobutyrate:2-oxoglutarate transaminase activity"/>
    <property type="evidence" value="ECO:0007669"/>
    <property type="project" value="UniProtKB-EC"/>
</dbReference>
<evidence type="ECO:0000256" key="11">
    <source>
        <dbReference type="ARBA" id="ARBA00030204"/>
    </source>
</evidence>
<dbReference type="Gene3D" id="3.90.1150.10">
    <property type="entry name" value="Aspartate Aminotransferase, domain 1"/>
    <property type="match status" value="1"/>
</dbReference>
<dbReference type="NCBIfam" id="TIGR00700">
    <property type="entry name" value="GABAtrnsam"/>
    <property type="match status" value="1"/>
</dbReference>
<evidence type="ECO:0000256" key="9">
    <source>
        <dbReference type="ARBA" id="ARBA00022898"/>
    </source>
</evidence>
<dbReference type="EMBL" id="AP014924">
    <property type="protein sequence ID" value="BAS29142.1"/>
    <property type="molecule type" value="Genomic_DNA"/>
</dbReference>
<dbReference type="RefSeq" id="WP_068140514.1">
    <property type="nucleotide sequence ID" value="NZ_AP014924.1"/>
</dbReference>
<dbReference type="AlphaFoldDB" id="A0A0K2SQ56"/>
<dbReference type="InterPro" id="IPR005814">
    <property type="entry name" value="Aminotrans_3"/>
</dbReference>
<comment type="catalytic activity">
    <reaction evidence="14">
        <text>4-aminobutanoate + 2-oxoglutarate = succinate semialdehyde + L-glutamate</text>
        <dbReference type="Rhea" id="RHEA:23352"/>
        <dbReference type="ChEBI" id="CHEBI:16810"/>
        <dbReference type="ChEBI" id="CHEBI:29985"/>
        <dbReference type="ChEBI" id="CHEBI:57706"/>
        <dbReference type="ChEBI" id="CHEBI:59888"/>
        <dbReference type="EC" id="2.6.1.19"/>
    </reaction>
</comment>
<dbReference type="InterPro" id="IPR049704">
    <property type="entry name" value="Aminotrans_3_PPA_site"/>
</dbReference>
<comment type="catalytic activity">
    <reaction evidence="1">
        <text>(S)-3-amino-2-methylpropanoate + 2-oxoglutarate = 2-methyl-3-oxopropanoate + L-glutamate</text>
        <dbReference type="Rhea" id="RHEA:13993"/>
        <dbReference type="ChEBI" id="CHEBI:16810"/>
        <dbReference type="ChEBI" id="CHEBI:29985"/>
        <dbReference type="ChEBI" id="CHEBI:57700"/>
        <dbReference type="ChEBI" id="CHEBI:58655"/>
        <dbReference type="EC" id="2.6.1.22"/>
    </reaction>
</comment>
<evidence type="ECO:0000313" key="18">
    <source>
        <dbReference type="Proteomes" id="UP000065807"/>
    </source>
</evidence>
<dbReference type="GO" id="GO:0009448">
    <property type="term" value="P:gamma-aminobutyric acid metabolic process"/>
    <property type="evidence" value="ECO:0007669"/>
    <property type="project" value="InterPro"/>
</dbReference>
<comment type="similarity">
    <text evidence="4 16">Belongs to the class-III pyridoxal-phosphate-dependent aminotransferase family.</text>
</comment>
<dbReference type="GO" id="GO:0042802">
    <property type="term" value="F:identical protein binding"/>
    <property type="evidence" value="ECO:0007669"/>
    <property type="project" value="TreeGrafter"/>
</dbReference>
<dbReference type="Proteomes" id="UP000065807">
    <property type="component" value="Chromosome"/>
</dbReference>
<evidence type="ECO:0000256" key="7">
    <source>
        <dbReference type="ARBA" id="ARBA00022576"/>
    </source>
</evidence>
<keyword evidence="8 17" id="KW-0808">Transferase</keyword>
<dbReference type="GO" id="GO:0047298">
    <property type="term" value="F:(S)-3-amino-2-methylpropionate transaminase activity"/>
    <property type="evidence" value="ECO:0007669"/>
    <property type="project" value="UniProtKB-EC"/>
</dbReference>
<evidence type="ECO:0000256" key="13">
    <source>
        <dbReference type="ARBA" id="ARBA00031787"/>
    </source>
</evidence>
<dbReference type="GO" id="GO:0030170">
    <property type="term" value="F:pyridoxal phosphate binding"/>
    <property type="evidence" value="ECO:0007669"/>
    <property type="project" value="InterPro"/>
</dbReference>
<keyword evidence="7 17" id="KW-0032">Aminotransferase</keyword>
<dbReference type="InterPro" id="IPR004632">
    <property type="entry name" value="4NH2But_aminotransferase_bac"/>
</dbReference>
<dbReference type="EC" id="2.6.1.19" evidence="6"/>
<evidence type="ECO:0000313" key="17">
    <source>
        <dbReference type="EMBL" id="BAS29142.1"/>
    </source>
</evidence>
<keyword evidence="9 16" id="KW-0663">Pyridoxal phosphate</keyword>
<dbReference type="FunFam" id="3.40.640.10:FF:000013">
    <property type="entry name" value="4-aminobutyrate aminotransferase"/>
    <property type="match status" value="1"/>
</dbReference>
<evidence type="ECO:0000256" key="3">
    <source>
        <dbReference type="ARBA" id="ARBA00005176"/>
    </source>
</evidence>
<reference evidence="18" key="1">
    <citation type="submission" date="2015-07" db="EMBL/GenBank/DDBJ databases">
        <title>Complete genome sequence and phylogenetic analysis of Limnochorda pilosa.</title>
        <authorList>
            <person name="Watanabe M."/>
            <person name="Kojima H."/>
            <person name="Fukui M."/>
        </authorList>
    </citation>
    <scope>NUCLEOTIDE SEQUENCE [LARGE SCALE GENOMIC DNA]</scope>
    <source>
        <strain evidence="18">HC45</strain>
    </source>
</reference>
<dbReference type="Pfam" id="PF00202">
    <property type="entry name" value="Aminotran_3"/>
    <property type="match status" value="1"/>
</dbReference>
<dbReference type="CDD" id="cd00610">
    <property type="entry name" value="OAT_like"/>
    <property type="match status" value="1"/>
</dbReference>
<evidence type="ECO:0000256" key="16">
    <source>
        <dbReference type="RuleBase" id="RU003560"/>
    </source>
</evidence>
<organism evidence="17 18">
    <name type="scientific">Limnochorda pilosa</name>
    <dbReference type="NCBI Taxonomy" id="1555112"/>
    <lineage>
        <taxon>Bacteria</taxon>
        <taxon>Bacillati</taxon>
        <taxon>Bacillota</taxon>
        <taxon>Limnochordia</taxon>
        <taxon>Limnochordales</taxon>
        <taxon>Limnochordaceae</taxon>
        <taxon>Limnochorda</taxon>
    </lineage>
</organism>